<accession>A0A521G463</accession>
<gene>
    <name evidence="1" type="ORF">CDV28_10358</name>
</gene>
<proteinExistence type="predicted"/>
<evidence type="ECO:0000313" key="2">
    <source>
        <dbReference type="Proteomes" id="UP000316238"/>
    </source>
</evidence>
<reference evidence="1" key="1">
    <citation type="submission" date="2017-07" db="EMBL/GenBank/DDBJ databases">
        <title>The cable genome - Insights into the physiology and evolution of filamentous bacteria capable of sulfide oxidation via long distance electron transfer.</title>
        <authorList>
            <person name="Thorup C."/>
            <person name="Bjerg J.T."/>
            <person name="Schreiber L."/>
            <person name="Nielsen L.P."/>
            <person name="Kjeldsen K.U."/>
            <person name="Boesen T."/>
            <person name="Boggild A."/>
            <person name="Meysman F."/>
            <person name="Geelhoed J."/>
            <person name="Schramm A."/>
        </authorList>
    </citation>
    <scope>NUCLEOTIDE SEQUENCE [LARGE SCALE GENOMIC DNA]</scope>
    <source>
        <strain evidence="1">GS</strain>
    </source>
</reference>
<keyword evidence="2" id="KW-1185">Reference proteome</keyword>
<comment type="caution">
    <text evidence="1">The sequence shown here is derived from an EMBL/GenBank/DDBJ whole genome shotgun (WGS) entry which is preliminary data.</text>
</comment>
<name>A0A521G463_9BACT</name>
<dbReference type="Gene3D" id="1.25.40.10">
    <property type="entry name" value="Tetratricopeptide repeat domain"/>
    <property type="match status" value="1"/>
</dbReference>
<dbReference type="AlphaFoldDB" id="A0A521G463"/>
<protein>
    <submittedName>
        <fullName evidence="1">Uncharacterized protein</fullName>
    </submittedName>
</protein>
<dbReference type="EMBL" id="NQJD01000003">
    <property type="protein sequence ID" value="TAA75819.1"/>
    <property type="molecule type" value="Genomic_DNA"/>
</dbReference>
<dbReference type="SUPFAM" id="SSF48452">
    <property type="entry name" value="TPR-like"/>
    <property type="match status" value="1"/>
</dbReference>
<dbReference type="InterPro" id="IPR011990">
    <property type="entry name" value="TPR-like_helical_dom_sf"/>
</dbReference>
<dbReference type="Proteomes" id="UP000316238">
    <property type="component" value="Unassembled WGS sequence"/>
</dbReference>
<sequence length="363" mass="42374">MDLASKYRIDDLIGASIPGSRISNILKDLELNKKLSDMTQGFLQEKGFFALLSYARNDVSYADFVRIAKLEQTARVKTAEEVAATEKARQKIEREAFLAKQETLFAKQKSDEKALFAKINNDQRNRAKERQSKLREKYGLTRYIEKDDFAKLMDILRRADKGERLSDEEVVWLSEKRYGNDEYYYDDSDNYFTEELRRKYHENEAKFYHGEFEKNKDPWCAVNASGHYRKCDEARTAETILKTIDVSSLKNQKLKSALCTTHGGVKRDLVKWDEALSLGKQAQEYTPQDFRPCTLLGAVYMETGQYNLGHSWYEKAVERGYSKDSVDSELKGIFRRLEKSKQEAMRADLLSRDQERYRWAHGR</sequence>
<evidence type="ECO:0000313" key="1">
    <source>
        <dbReference type="EMBL" id="TAA75819.1"/>
    </source>
</evidence>
<organism evidence="1 2">
    <name type="scientific">Candidatus Electronema aureum</name>
    <dbReference type="NCBI Taxonomy" id="2005002"/>
    <lineage>
        <taxon>Bacteria</taxon>
        <taxon>Pseudomonadati</taxon>
        <taxon>Thermodesulfobacteriota</taxon>
        <taxon>Desulfobulbia</taxon>
        <taxon>Desulfobulbales</taxon>
        <taxon>Desulfobulbaceae</taxon>
        <taxon>Candidatus Electronema</taxon>
    </lineage>
</organism>